<evidence type="ECO:0008006" key="3">
    <source>
        <dbReference type="Google" id="ProtNLM"/>
    </source>
</evidence>
<evidence type="ECO:0000313" key="1">
    <source>
        <dbReference type="EMBL" id="NYG04410.1"/>
    </source>
</evidence>
<dbReference type="GeneID" id="98054365"/>
<keyword evidence="2" id="KW-1185">Reference proteome</keyword>
<accession>A0A852W792</accession>
<comment type="caution">
    <text evidence="1">The sequence shown here is derived from an EMBL/GenBank/DDBJ whole genome shotgun (WGS) entry which is preliminary data.</text>
</comment>
<name>A0A852W792_PSEA5</name>
<evidence type="ECO:0000313" key="2">
    <source>
        <dbReference type="Proteomes" id="UP000549695"/>
    </source>
</evidence>
<protein>
    <recommendedName>
        <fullName evidence="3">Ketohydroxyglutarate aldolase</fullName>
    </recommendedName>
</protein>
<organism evidence="1 2">
    <name type="scientific">Pseudonocardia alni</name>
    <name type="common">Amycolata alni</name>
    <dbReference type="NCBI Taxonomy" id="33907"/>
    <lineage>
        <taxon>Bacteria</taxon>
        <taxon>Bacillati</taxon>
        <taxon>Actinomycetota</taxon>
        <taxon>Actinomycetes</taxon>
        <taxon>Pseudonocardiales</taxon>
        <taxon>Pseudonocardiaceae</taxon>
        <taxon>Pseudonocardia</taxon>
    </lineage>
</organism>
<gene>
    <name evidence="1" type="ORF">HDA37_004695</name>
</gene>
<sequence>MSTTGRLLVSVADGHVADDVARACAAAGLQVEKVLTGVGVVVGTCDDPDVLRVVTGVAAVEPDREVHLDRDQPGPA</sequence>
<dbReference type="Proteomes" id="UP000549695">
    <property type="component" value="Unassembled WGS sequence"/>
</dbReference>
<dbReference type="EMBL" id="JACCCZ010000001">
    <property type="protein sequence ID" value="NYG04410.1"/>
    <property type="molecule type" value="Genomic_DNA"/>
</dbReference>
<dbReference type="AlphaFoldDB" id="A0A852W792"/>
<dbReference type="RefSeq" id="WP_179762262.1">
    <property type="nucleotide sequence ID" value="NZ_BAAAJZ010000006.1"/>
</dbReference>
<reference evidence="1 2" key="1">
    <citation type="submission" date="2020-07" db="EMBL/GenBank/DDBJ databases">
        <title>Sequencing the genomes of 1000 actinobacteria strains.</title>
        <authorList>
            <person name="Klenk H.-P."/>
        </authorList>
    </citation>
    <scope>NUCLEOTIDE SEQUENCE [LARGE SCALE GENOMIC DNA]</scope>
    <source>
        <strain evidence="1 2">DSM 44749</strain>
    </source>
</reference>
<proteinExistence type="predicted"/>